<dbReference type="AlphaFoldDB" id="A0A0J1EPV0"/>
<protein>
    <recommendedName>
        <fullName evidence="3">Putative zinc-finger domain-containing protein</fullName>
    </recommendedName>
</protein>
<dbReference type="Gene3D" id="1.10.10.1320">
    <property type="entry name" value="Anti-sigma factor, zinc-finger domain"/>
    <property type="match status" value="1"/>
</dbReference>
<evidence type="ECO:0000313" key="5">
    <source>
        <dbReference type="Proteomes" id="UP000036367"/>
    </source>
</evidence>
<evidence type="ECO:0000259" key="3">
    <source>
        <dbReference type="Pfam" id="PF13490"/>
    </source>
</evidence>
<evidence type="ECO:0000256" key="1">
    <source>
        <dbReference type="SAM" id="MobiDB-lite"/>
    </source>
</evidence>
<evidence type="ECO:0000256" key="2">
    <source>
        <dbReference type="SAM" id="Phobius"/>
    </source>
</evidence>
<dbReference type="InterPro" id="IPR027383">
    <property type="entry name" value="Znf_put"/>
</dbReference>
<keyword evidence="2" id="KW-0472">Membrane</keyword>
<sequence>MQNQLEAARWRKTRVGIGIPIATVLLLAISVGTARESVRSFRSEKPIQEFHFEGIRCSEFQASMTQFAAKQLPPARHNQLNAHLQQCSACQAELNAMQATSTPIAKKQNRNNPAIRSQTHRSLLASNLD</sequence>
<evidence type="ECO:0000313" key="4">
    <source>
        <dbReference type="EMBL" id="KLU07504.1"/>
    </source>
</evidence>
<feature type="region of interest" description="Disordered" evidence="1">
    <location>
        <begin position="101"/>
        <end position="129"/>
    </location>
</feature>
<accession>A0A0J1EPV0</accession>
<keyword evidence="2" id="KW-1133">Transmembrane helix</keyword>
<keyword evidence="2" id="KW-0812">Transmembrane</keyword>
<feature type="transmembrane region" description="Helical" evidence="2">
    <location>
        <begin position="15"/>
        <end position="34"/>
    </location>
</feature>
<organism evidence="4 5">
    <name type="scientific">Rhodopirellula islandica</name>
    <dbReference type="NCBI Taxonomy" id="595434"/>
    <lineage>
        <taxon>Bacteria</taxon>
        <taxon>Pseudomonadati</taxon>
        <taxon>Planctomycetota</taxon>
        <taxon>Planctomycetia</taxon>
        <taxon>Pirellulales</taxon>
        <taxon>Pirellulaceae</taxon>
        <taxon>Rhodopirellula</taxon>
    </lineage>
</organism>
<feature type="domain" description="Putative zinc-finger" evidence="3">
    <location>
        <begin position="57"/>
        <end position="91"/>
    </location>
</feature>
<dbReference type="EMBL" id="LECT01000006">
    <property type="protein sequence ID" value="KLU07504.1"/>
    <property type="molecule type" value="Genomic_DNA"/>
</dbReference>
<dbReference type="PATRIC" id="fig|595434.4.peg.564"/>
<dbReference type="Proteomes" id="UP000036367">
    <property type="component" value="Unassembled WGS sequence"/>
</dbReference>
<name>A0A0J1EPV0_RHOIS</name>
<feature type="compositionally biased region" description="Polar residues" evidence="1">
    <location>
        <begin position="110"/>
        <end position="129"/>
    </location>
</feature>
<reference evidence="4" key="1">
    <citation type="submission" date="2015-05" db="EMBL/GenBank/DDBJ databases">
        <title>Permanent draft genome of Rhodopirellula islandicus K833.</title>
        <authorList>
            <person name="Kizina J."/>
            <person name="Richter M."/>
            <person name="Glockner F.O."/>
            <person name="Harder J."/>
        </authorList>
    </citation>
    <scope>NUCLEOTIDE SEQUENCE [LARGE SCALE GENOMIC DNA]</scope>
    <source>
        <strain evidence="4">K833</strain>
    </source>
</reference>
<dbReference type="InterPro" id="IPR041916">
    <property type="entry name" value="Anti_sigma_zinc_sf"/>
</dbReference>
<dbReference type="Pfam" id="PF13490">
    <property type="entry name" value="zf-HC2"/>
    <property type="match status" value="1"/>
</dbReference>
<keyword evidence="5" id="KW-1185">Reference proteome</keyword>
<gene>
    <name evidence="4" type="ORF">RISK_000582</name>
</gene>
<comment type="caution">
    <text evidence="4">The sequence shown here is derived from an EMBL/GenBank/DDBJ whole genome shotgun (WGS) entry which is preliminary data.</text>
</comment>
<proteinExistence type="predicted"/>